<dbReference type="AlphaFoldDB" id="A0A9D5HLX2"/>
<proteinExistence type="predicted"/>
<evidence type="ECO:0000313" key="2">
    <source>
        <dbReference type="Proteomes" id="UP001085076"/>
    </source>
</evidence>
<dbReference type="Proteomes" id="UP001085076">
    <property type="component" value="Miscellaneous, Linkage group lg02"/>
</dbReference>
<gene>
    <name evidence="1" type="ORF">J5N97_009885</name>
</gene>
<reference evidence="1" key="2">
    <citation type="journal article" date="2022" name="Hortic Res">
        <title>The genome of Dioscorea zingiberensis sheds light on the biosynthesis, origin and evolution of the medicinally important diosgenin saponins.</title>
        <authorList>
            <person name="Li Y."/>
            <person name="Tan C."/>
            <person name="Li Z."/>
            <person name="Guo J."/>
            <person name="Li S."/>
            <person name="Chen X."/>
            <person name="Wang C."/>
            <person name="Dai X."/>
            <person name="Yang H."/>
            <person name="Song W."/>
            <person name="Hou L."/>
            <person name="Xu J."/>
            <person name="Tong Z."/>
            <person name="Xu A."/>
            <person name="Yuan X."/>
            <person name="Wang W."/>
            <person name="Yang Q."/>
            <person name="Chen L."/>
            <person name="Sun Z."/>
            <person name="Wang K."/>
            <person name="Pan B."/>
            <person name="Chen J."/>
            <person name="Bao Y."/>
            <person name="Liu F."/>
            <person name="Qi X."/>
            <person name="Gang D.R."/>
            <person name="Wen J."/>
            <person name="Li J."/>
        </authorList>
    </citation>
    <scope>NUCLEOTIDE SEQUENCE</scope>
    <source>
        <strain evidence="1">Dzin_1.0</strain>
    </source>
</reference>
<evidence type="ECO:0000313" key="1">
    <source>
        <dbReference type="EMBL" id="KAJ0981630.1"/>
    </source>
</evidence>
<accession>A0A9D5HLX2</accession>
<reference evidence="1" key="1">
    <citation type="submission" date="2021-03" db="EMBL/GenBank/DDBJ databases">
        <authorList>
            <person name="Li Z."/>
            <person name="Yang C."/>
        </authorList>
    </citation>
    <scope>NUCLEOTIDE SEQUENCE</scope>
    <source>
        <strain evidence="1">Dzin_1.0</strain>
        <tissue evidence="1">Leaf</tissue>
    </source>
</reference>
<dbReference type="OrthoDB" id="785943at2759"/>
<sequence>MGLTALVKTLLVKEELIQNLTLEKQALHLEVQNMQVILQRIQDIFLKMSVEDQKALSAAIENPEACEMIAMKENESSENIINETISETKDKGSGSTELSEHQERKLENLENVLSCEMQFINSCLDKPSVYSSPQSACSDNPLTTNAGAGASEGHIGCTSNKKHCRVKTMSFVLVETSLSQGST</sequence>
<comment type="caution">
    <text evidence="1">The sequence shown here is derived from an EMBL/GenBank/DDBJ whole genome shotgun (WGS) entry which is preliminary data.</text>
</comment>
<keyword evidence="2" id="KW-1185">Reference proteome</keyword>
<protein>
    <submittedName>
        <fullName evidence="1">Uncharacterized protein</fullName>
    </submittedName>
</protein>
<organism evidence="1 2">
    <name type="scientific">Dioscorea zingiberensis</name>
    <dbReference type="NCBI Taxonomy" id="325984"/>
    <lineage>
        <taxon>Eukaryota</taxon>
        <taxon>Viridiplantae</taxon>
        <taxon>Streptophyta</taxon>
        <taxon>Embryophyta</taxon>
        <taxon>Tracheophyta</taxon>
        <taxon>Spermatophyta</taxon>
        <taxon>Magnoliopsida</taxon>
        <taxon>Liliopsida</taxon>
        <taxon>Dioscoreales</taxon>
        <taxon>Dioscoreaceae</taxon>
        <taxon>Dioscorea</taxon>
    </lineage>
</organism>
<dbReference type="EMBL" id="JAGGNH010000002">
    <property type="protein sequence ID" value="KAJ0981630.1"/>
    <property type="molecule type" value="Genomic_DNA"/>
</dbReference>
<name>A0A9D5HLX2_9LILI</name>